<dbReference type="SUPFAM" id="SSF81338">
    <property type="entry name" value="Aquaporin-like"/>
    <property type="match status" value="1"/>
</dbReference>
<evidence type="ECO:0000256" key="1">
    <source>
        <dbReference type="ARBA" id="ARBA00004141"/>
    </source>
</evidence>
<feature type="transmembrane region" description="Helical" evidence="8">
    <location>
        <begin position="12"/>
        <end position="31"/>
    </location>
</feature>
<organism evidence="9 10">
    <name type="scientific">Streptomyces kronopolitis</name>
    <dbReference type="NCBI Taxonomy" id="1612435"/>
    <lineage>
        <taxon>Bacteria</taxon>
        <taxon>Bacillati</taxon>
        <taxon>Actinomycetota</taxon>
        <taxon>Actinomycetes</taxon>
        <taxon>Kitasatosporales</taxon>
        <taxon>Streptomycetaceae</taxon>
        <taxon>Streptomyces</taxon>
    </lineage>
</organism>
<dbReference type="PANTHER" id="PTHR43829">
    <property type="entry name" value="AQUAPORIN OR AQUAGLYCEROPORIN RELATED"/>
    <property type="match status" value="1"/>
</dbReference>
<dbReference type="InterPro" id="IPR000425">
    <property type="entry name" value="MIP"/>
</dbReference>
<evidence type="ECO:0000313" key="10">
    <source>
        <dbReference type="Proteomes" id="UP000600080"/>
    </source>
</evidence>
<dbReference type="PROSITE" id="PS00221">
    <property type="entry name" value="MIP"/>
    <property type="match status" value="1"/>
</dbReference>
<protein>
    <submittedName>
        <fullName evidence="9">Glycerol uptake facilitator protein</fullName>
    </submittedName>
</protein>
<dbReference type="Gene3D" id="1.20.1080.10">
    <property type="entry name" value="Glycerol uptake facilitator protein"/>
    <property type="match status" value="1"/>
</dbReference>
<proteinExistence type="inferred from homology"/>
<keyword evidence="5 8" id="KW-1133">Transmembrane helix</keyword>
<accession>A0ABQ2K3Z9</accession>
<dbReference type="GeneID" id="301551761"/>
<keyword evidence="6 8" id="KW-0472">Membrane</keyword>
<feature type="transmembrane region" description="Helical" evidence="8">
    <location>
        <begin position="183"/>
        <end position="205"/>
    </location>
</feature>
<evidence type="ECO:0000313" key="9">
    <source>
        <dbReference type="EMBL" id="GGN61631.1"/>
    </source>
</evidence>
<dbReference type="PRINTS" id="PR00783">
    <property type="entry name" value="MINTRINSICP"/>
</dbReference>
<name>A0ABQ2K3Z9_9ACTN</name>
<dbReference type="PANTHER" id="PTHR43829:SF9">
    <property type="entry name" value="AQUAPORIN-9"/>
    <property type="match status" value="1"/>
</dbReference>
<keyword evidence="10" id="KW-1185">Reference proteome</keyword>
<keyword evidence="3 7" id="KW-0813">Transport</keyword>
<feature type="transmembrane region" description="Helical" evidence="8">
    <location>
        <begin position="88"/>
        <end position="110"/>
    </location>
</feature>
<comment type="similarity">
    <text evidence="2 7">Belongs to the MIP/aquaporin (TC 1.A.8) family.</text>
</comment>
<evidence type="ECO:0000256" key="7">
    <source>
        <dbReference type="RuleBase" id="RU000477"/>
    </source>
</evidence>
<dbReference type="EMBL" id="BMND01000042">
    <property type="protein sequence ID" value="GGN61631.1"/>
    <property type="molecule type" value="Genomic_DNA"/>
</dbReference>
<gene>
    <name evidence="9" type="primary">glpF</name>
    <name evidence="9" type="ORF">GCM10012285_60850</name>
</gene>
<evidence type="ECO:0000256" key="5">
    <source>
        <dbReference type="ARBA" id="ARBA00022989"/>
    </source>
</evidence>
<evidence type="ECO:0000256" key="3">
    <source>
        <dbReference type="ARBA" id="ARBA00022448"/>
    </source>
</evidence>
<feature type="transmembrane region" description="Helical" evidence="8">
    <location>
        <begin position="233"/>
        <end position="254"/>
    </location>
</feature>
<dbReference type="InterPro" id="IPR022357">
    <property type="entry name" value="MIP_CS"/>
</dbReference>
<evidence type="ECO:0000256" key="8">
    <source>
        <dbReference type="SAM" id="Phobius"/>
    </source>
</evidence>
<evidence type="ECO:0000256" key="6">
    <source>
        <dbReference type="ARBA" id="ARBA00023136"/>
    </source>
</evidence>
<comment type="caution">
    <text evidence="9">The sequence shown here is derived from an EMBL/GenBank/DDBJ whole genome shotgun (WGS) entry which is preliminary data.</text>
</comment>
<evidence type="ECO:0000256" key="4">
    <source>
        <dbReference type="ARBA" id="ARBA00022692"/>
    </source>
</evidence>
<dbReference type="Proteomes" id="UP000600080">
    <property type="component" value="Unassembled WGS sequence"/>
</dbReference>
<dbReference type="Pfam" id="PF00230">
    <property type="entry name" value="MIP"/>
    <property type="match status" value="1"/>
</dbReference>
<dbReference type="InterPro" id="IPR050363">
    <property type="entry name" value="MIP/Aquaporin"/>
</dbReference>
<feature type="transmembrane region" description="Helical" evidence="8">
    <location>
        <begin position="38"/>
        <end position="60"/>
    </location>
</feature>
<dbReference type="RefSeq" id="WP_189103525.1">
    <property type="nucleotide sequence ID" value="NZ_BMND01000042.1"/>
</dbReference>
<keyword evidence="4 7" id="KW-0812">Transmembrane</keyword>
<reference evidence="10" key="1">
    <citation type="journal article" date="2019" name="Int. J. Syst. Evol. Microbiol.">
        <title>The Global Catalogue of Microorganisms (GCM) 10K type strain sequencing project: providing services to taxonomists for standard genome sequencing and annotation.</title>
        <authorList>
            <consortium name="The Broad Institute Genomics Platform"/>
            <consortium name="The Broad Institute Genome Sequencing Center for Infectious Disease"/>
            <person name="Wu L."/>
            <person name="Ma J."/>
        </authorList>
    </citation>
    <scope>NUCLEOTIDE SEQUENCE [LARGE SCALE GENOMIC DNA]</scope>
    <source>
        <strain evidence="10">CGMCC 4.7323</strain>
    </source>
</reference>
<comment type="subcellular location">
    <subcellularLocation>
        <location evidence="1">Membrane</location>
        <topology evidence="1">Multi-pass membrane protein</topology>
    </subcellularLocation>
</comment>
<sequence length="255" mass="25682">MFSNGDIVVGEVIGTAILILFGAGVCAAVTLHHSKAKGAGWVVIAFGWGMGVLAGAYTAAPLSGGHLNPAVTVGSAIAGGTPWSKVPLYVLAQMIGAAIGAILAWALYYAQFAANAERELAQPTLGIFSTGPEIRKPAANLVTEVIATAGLVLPLLCFGQNQGIGIGQVPGARAGVYGSGINVLLVALLVVGIGLSLGGPTGYAINPARDLGPRLVHAVLPIPNKGSSDWGYAWIPVAGPLLGAVLSGLVYRLAF</sequence>
<dbReference type="InterPro" id="IPR023271">
    <property type="entry name" value="Aquaporin-like"/>
</dbReference>
<evidence type="ECO:0000256" key="2">
    <source>
        <dbReference type="ARBA" id="ARBA00006175"/>
    </source>
</evidence>